<keyword evidence="3" id="KW-1185">Reference proteome</keyword>
<sequence>MGKRPQQLVAWEIPASPFDAPDFSVPAIPATVLQQVLDRLVTGVILVDAAARPRYLNRQARAILAEHDGLVVRPGGLHAATAGDTQRLRRAVALAGCGLPDDGRLLRGRMRLALPRPSARLPLLLNLSSLTSRPPSWVAIFITVPDGRLSMSREAIAEAFGLTPREAALAGLLAEGHPLRDCARLLRLGEGTARNHLKHVFEKTLMHSQMQLVTRLQRCAAPCRQPRGSG</sequence>
<dbReference type="SMART" id="SM00421">
    <property type="entry name" value="HTH_LUXR"/>
    <property type="match status" value="1"/>
</dbReference>
<accession>A0ABV4AQW3</accession>
<name>A0ABV4AQW3_9GAMM</name>
<dbReference type="Gene3D" id="1.10.10.10">
    <property type="entry name" value="Winged helix-like DNA-binding domain superfamily/Winged helix DNA-binding domain"/>
    <property type="match status" value="1"/>
</dbReference>
<reference evidence="2 3" key="1">
    <citation type="submission" date="2024-07" db="EMBL/GenBank/DDBJ databases">
        <title>Molecular mechanisms and environmental adaptations of flagellar loss and biofilm growth of Rhodanobacter under environmental stress.</title>
        <authorList>
            <person name="Chen M."/>
        </authorList>
    </citation>
    <scope>NUCLEOTIDE SEQUENCE [LARGE SCALE GENOMIC DNA]</scope>
    <source>
        <strain evidence="2 3">RS22</strain>
    </source>
</reference>
<dbReference type="InterPro" id="IPR036388">
    <property type="entry name" value="WH-like_DNA-bd_sf"/>
</dbReference>
<dbReference type="InterPro" id="IPR000792">
    <property type="entry name" value="Tscrpt_reg_LuxR_C"/>
</dbReference>
<organism evidence="2 3">
    <name type="scientific">Rhodanobacter humi</name>
    <dbReference type="NCBI Taxonomy" id="1888173"/>
    <lineage>
        <taxon>Bacteria</taxon>
        <taxon>Pseudomonadati</taxon>
        <taxon>Pseudomonadota</taxon>
        <taxon>Gammaproteobacteria</taxon>
        <taxon>Lysobacterales</taxon>
        <taxon>Rhodanobacteraceae</taxon>
        <taxon>Rhodanobacter</taxon>
    </lineage>
</organism>
<feature type="domain" description="HTH luxR-type" evidence="1">
    <location>
        <begin position="155"/>
        <end position="220"/>
    </location>
</feature>
<evidence type="ECO:0000313" key="2">
    <source>
        <dbReference type="EMBL" id="MEY2181779.1"/>
    </source>
</evidence>
<proteinExistence type="predicted"/>
<dbReference type="Pfam" id="PF00196">
    <property type="entry name" value="GerE"/>
    <property type="match status" value="1"/>
</dbReference>
<dbReference type="EMBL" id="JBGBPY010000001">
    <property type="protein sequence ID" value="MEY2181779.1"/>
    <property type="molecule type" value="Genomic_DNA"/>
</dbReference>
<dbReference type="PRINTS" id="PR00038">
    <property type="entry name" value="HTHLUXR"/>
</dbReference>
<evidence type="ECO:0000259" key="1">
    <source>
        <dbReference type="PROSITE" id="PS50043"/>
    </source>
</evidence>
<protein>
    <submittedName>
        <fullName evidence="2">Helix-turn-helix transcriptional regulator</fullName>
    </submittedName>
</protein>
<dbReference type="PROSITE" id="PS50043">
    <property type="entry name" value="HTH_LUXR_2"/>
    <property type="match status" value="1"/>
</dbReference>
<comment type="caution">
    <text evidence="2">The sequence shown here is derived from an EMBL/GenBank/DDBJ whole genome shotgun (WGS) entry which is preliminary data.</text>
</comment>
<gene>
    <name evidence="2" type="ORF">AB7878_05065</name>
</gene>
<dbReference type="InterPro" id="IPR016032">
    <property type="entry name" value="Sig_transdc_resp-reg_C-effctor"/>
</dbReference>
<evidence type="ECO:0000313" key="3">
    <source>
        <dbReference type="Proteomes" id="UP001562159"/>
    </source>
</evidence>
<dbReference type="Proteomes" id="UP001562159">
    <property type="component" value="Unassembled WGS sequence"/>
</dbReference>
<dbReference type="SUPFAM" id="SSF46894">
    <property type="entry name" value="C-terminal effector domain of the bipartite response regulators"/>
    <property type="match status" value="1"/>
</dbReference>